<accession>A0A074VZI0</accession>
<reference evidence="2 3" key="1">
    <citation type="journal article" date="2014" name="BMC Genomics">
        <title>Genome sequencing of four Aureobasidium pullulans varieties: biotechnological potential, stress tolerance, and description of new species.</title>
        <authorList>
            <person name="Gostin Ar C."/>
            <person name="Ohm R.A."/>
            <person name="Kogej T."/>
            <person name="Sonjak S."/>
            <person name="Turk M."/>
            <person name="Zajc J."/>
            <person name="Zalar P."/>
            <person name="Grube M."/>
            <person name="Sun H."/>
            <person name="Han J."/>
            <person name="Sharma A."/>
            <person name="Chiniquy J."/>
            <person name="Ngan C.Y."/>
            <person name="Lipzen A."/>
            <person name="Barry K."/>
            <person name="Grigoriev I.V."/>
            <person name="Gunde-Cimerman N."/>
        </authorList>
    </citation>
    <scope>NUCLEOTIDE SEQUENCE [LARGE SCALE GENOMIC DNA]</scope>
    <source>
        <strain evidence="2 3">CBS 110374</strain>
    </source>
</reference>
<name>A0A074VZI0_AURM1</name>
<sequence>MSTPESTILGLRTQIFGHTNVVILTTRERECRSVNMYRFEAIIANDISMGTRVFVKASSLGSHEAALRLLLDITSDMMKEVLEGQSAELLDVKHLSPDTSIAQNSTAKPVQNTSRPVQNTSKPVQDTNKPVKSPEEVEMMRFHKAHGRVLDLASSKSESSSFASKFRIGRR</sequence>
<keyword evidence="3" id="KW-1185">Reference proteome</keyword>
<dbReference type="GeneID" id="63917632"/>
<dbReference type="HOGENOM" id="CLU_1562563_0_0_1"/>
<feature type="compositionally biased region" description="Polar residues" evidence="1">
    <location>
        <begin position="100"/>
        <end position="130"/>
    </location>
</feature>
<evidence type="ECO:0000313" key="2">
    <source>
        <dbReference type="EMBL" id="KEQ65938.1"/>
    </source>
</evidence>
<proteinExistence type="predicted"/>
<dbReference type="AlphaFoldDB" id="A0A074VZI0"/>
<evidence type="ECO:0000313" key="3">
    <source>
        <dbReference type="Proteomes" id="UP000030672"/>
    </source>
</evidence>
<dbReference type="RefSeq" id="XP_040882961.1">
    <property type="nucleotide sequence ID" value="XM_041024259.1"/>
</dbReference>
<dbReference type="EMBL" id="KL584826">
    <property type="protein sequence ID" value="KEQ65938.1"/>
    <property type="molecule type" value="Genomic_DNA"/>
</dbReference>
<gene>
    <name evidence="2" type="ORF">M437DRAFT_63473</name>
</gene>
<dbReference type="Proteomes" id="UP000030672">
    <property type="component" value="Unassembled WGS sequence"/>
</dbReference>
<feature type="region of interest" description="Disordered" evidence="1">
    <location>
        <begin position="100"/>
        <end position="134"/>
    </location>
</feature>
<protein>
    <submittedName>
        <fullName evidence="2">Uncharacterized protein</fullName>
    </submittedName>
</protein>
<organism evidence="2 3">
    <name type="scientific">Aureobasidium melanogenum (strain CBS 110374)</name>
    <name type="common">Aureobasidium pullulans var. melanogenum</name>
    <dbReference type="NCBI Taxonomy" id="1043003"/>
    <lineage>
        <taxon>Eukaryota</taxon>
        <taxon>Fungi</taxon>
        <taxon>Dikarya</taxon>
        <taxon>Ascomycota</taxon>
        <taxon>Pezizomycotina</taxon>
        <taxon>Dothideomycetes</taxon>
        <taxon>Dothideomycetidae</taxon>
        <taxon>Dothideales</taxon>
        <taxon>Saccotheciaceae</taxon>
        <taxon>Aureobasidium</taxon>
    </lineage>
</organism>
<evidence type="ECO:0000256" key="1">
    <source>
        <dbReference type="SAM" id="MobiDB-lite"/>
    </source>
</evidence>